<comment type="caution">
    <text evidence="2">The sequence shown here is derived from an EMBL/GenBank/DDBJ whole genome shotgun (WGS) entry which is preliminary data.</text>
</comment>
<feature type="transmembrane region" description="Helical" evidence="1">
    <location>
        <begin position="156"/>
        <end position="179"/>
    </location>
</feature>
<dbReference type="AlphaFoldDB" id="A0A4R5VMP8"/>
<dbReference type="Proteomes" id="UP000295132">
    <property type="component" value="Unassembled WGS sequence"/>
</dbReference>
<feature type="transmembrane region" description="Helical" evidence="1">
    <location>
        <begin position="186"/>
        <end position="205"/>
    </location>
</feature>
<feature type="transmembrane region" description="Helical" evidence="1">
    <location>
        <begin position="25"/>
        <end position="47"/>
    </location>
</feature>
<organism evidence="2 3">
    <name type="scientific">Bacillus salipaludis</name>
    <dbReference type="NCBI Taxonomy" id="2547811"/>
    <lineage>
        <taxon>Bacteria</taxon>
        <taxon>Bacillati</taxon>
        <taxon>Bacillota</taxon>
        <taxon>Bacilli</taxon>
        <taxon>Bacillales</taxon>
        <taxon>Bacillaceae</taxon>
        <taxon>Bacillus</taxon>
    </lineage>
</organism>
<feature type="transmembrane region" description="Helical" evidence="1">
    <location>
        <begin position="59"/>
        <end position="83"/>
    </location>
</feature>
<evidence type="ECO:0000256" key="1">
    <source>
        <dbReference type="SAM" id="Phobius"/>
    </source>
</evidence>
<reference evidence="2 3" key="1">
    <citation type="submission" date="2019-03" db="EMBL/GenBank/DDBJ databases">
        <title>Bacillus niacini sp. nov. a Nicotinate-Metabolizing Mesophile Isolated from Soil.</title>
        <authorList>
            <person name="Zhang G."/>
        </authorList>
    </citation>
    <scope>NUCLEOTIDE SEQUENCE [LARGE SCALE GENOMIC DNA]</scope>
    <source>
        <strain evidence="2 3">WN066</strain>
    </source>
</reference>
<feature type="transmembrane region" description="Helical" evidence="1">
    <location>
        <begin position="113"/>
        <end position="136"/>
    </location>
</feature>
<feature type="transmembrane region" description="Helical" evidence="1">
    <location>
        <begin position="211"/>
        <end position="232"/>
    </location>
</feature>
<evidence type="ECO:0000313" key="2">
    <source>
        <dbReference type="EMBL" id="TDK59412.1"/>
    </source>
</evidence>
<keyword evidence="1" id="KW-0472">Membrane</keyword>
<dbReference type="Pfam" id="PF12730">
    <property type="entry name" value="ABC2_membrane_4"/>
    <property type="match status" value="1"/>
</dbReference>
<accession>A0A4R5VMP8</accession>
<dbReference type="EMBL" id="SMYO01000009">
    <property type="protein sequence ID" value="TDK59412.1"/>
    <property type="molecule type" value="Genomic_DNA"/>
</dbReference>
<name>A0A4R5VMP8_9BACI</name>
<sequence>MLKVKEPIILFHLIRLELNKTKLGWFVKGAILANISILGLLCIISVVEKSEGTEMLKDVTGIFTISGACVRGVFIVFAAVLISKMIIQEFKNRTILIMFSYPINRKKILSAKLILIVWMTFIAMTISHTLVLSGFIGMNQIFHMTSAMNLTLSDFLAEVIKVIMFGFASSVAALIPLYFGMRKYSTPATIISSLLIVSVTCQSIGPNFSLASIIYIPLALALIALGIVVLAIRNINHIDLD</sequence>
<keyword evidence="1" id="KW-1133">Transmembrane helix</keyword>
<evidence type="ECO:0000313" key="3">
    <source>
        <dbReference type="Proteomes" id="UP000295132"/>
    </source>
</evidence>
<gene>
    <name evidence="2" type="ORF">E2K98_19480</name>
</gene>
<keyword evidence="1" id="KW-0812">Transmembrane</keyword>
<proteinExistence type="predicted"/>
<protein>
    <submittedName>
        <fullName evidence="2">ABC transporter permease</fullName>
    </submittedName>
</protein>